<evidence type="ECO:0000313" key="1">
    <source>
        <dbReference type="EMBL" id="KAJ9694940.1"/>
    </source>
</evidence>
<evidence type="ECO:0000313" key="3">
    <source>
        <dbReference type="Proteomes" id="UP001168098"/>
    </source>
</evidence>
<name>A0AA39DTF4_VITRO</name>
<accession>A0AA39DTF4</accession>
<organism evidence="2 3">
    <name type="scientific">Vitis rotundifolia</name>
    <name type="common">Muscadine grape</name>
    <dbReference type="NCBI Taxonomy" id="103349"/>
    <lineage>
        <taxon>Eukaryota</taxon>
        <taxon>Viridiplantae</taxon>
        <taxon>Streptophyta</taxon>
        <taxon>Embryophyta</taxon>
        <taxon>Tracheophyta</taxon>
        <taxon>Spermatophyta</taxon>
        <taxon>Magnoliopsida</taxon>
        <taxon>eudicotyledons</taxon>
        <taxon>Gunneridae</taxon>
        <taxon>Pentapetalae</taxon>
        <taxon>rosids</taxon>
        <taxon>Vitales</taxon>
        <taxon>Vitaceae</taxon>
        <taxon>Viteae</taxon>
        <taxon>Vitis</taxon>
    </lineage>
</organism>
<protein>
    <submittedName>
        <fullName evidence="2">Uncharacterized protein</fullName>
    </submittedName>
</protein>
<proteinExistence type="predicted"/>
<comment type="caution">
    <text evidence="2">The sequence shown here is derived from an EMBL/GenBank/DDBJ whole genome shotgun (WGS) entry which is preliminary data.</text>
</comment>
<sequence length="67" mass="7762">MFITQIGPNRDLRPNELGLGNREMRITNCKLSKPKSISGGFGCCRCNDFWLKLNSRQPQIMVCDRRF</sequence>
<evidence type="ECO:0000313" key="2">
    <source>
        <dbReference type="EMBL" id="KAJ9694945.1"/>
    </source>
</evidence>
<dbReference type="EMBL" id="JARBHA010000008">
    <property type="protein sequence ID" value="KAJ9694940.1"/>
    <property type="molecule type" value="Genomic_DNA"/>
</dbReference>
<keyword evidence="3" id="KW-1185">Reference proteome</keyword>
<reference evidence="2 3" key="1">
    <citation type="journal article" date="2023" name="BMC Biotechnol.">
        <title>Vitis rotundifolia cv Carlos genome sequencing.</title>
        <authorList>
            <person name="Huff M."/>
            <person name="Hulse-Kemp A."/>
            <person name="Scheffler B."/>
            <person name="Youngblood R."/>
            <person name="Simpson S."/>
            <person name="Babiker E."/>
            <person name="Staton M."/>
        </authorList>
    </citation>
    <scope>NUCLEOTIDE SEQUENCE [LARGE SCALE GENOMIC DNA]</scope>
    <source>
        <tissue evidence="2">Leaf</tissue>
    </source>
</reference>
<gene>
    <name evidence="1" type="ORF">PVL29_010427</name>
    <name evidence="2" type="ORF">PVL29_010432</name>
</gene>
<dbReference type="Proteomes" id="UP001168098">
    <property type="component" value="Unassembled WGS sequence"/>
</dbReference>
<dbReference type="EMBL" id="JARBHA010000008">
    <property type="protein sequence ID" value="KAJ9694945.1"/>
    <property type="molecule type" value="Genomic_DNA"/>
</dbReference>
<dbReference type="AlphaFoldDB" id="A0AA39DTF4"/>